<protein>
    <submittedName>
        <fullName evidence="2">Ankyrin repeat domain-containing protein</fullName>
    </submittedName>
</protein>
<dbReference type="OrthoDB" id="9947924at2"/>
<dbReference type="Proteomes" id="UP000217566">
    <property type="component" value="Unassembled WGS sequence"/>
</dbReference>
<evidence type="ECO:0000256" key="1">
    <source>
        <dbReference type="SAM" id="MobiDB-lite"/>
    </source>
</evidence>
<dbReference type="AlphaFoldDB" id="A0A6H2NUX6"/>
<reference evidence="2" key="1">
    <citation type="submission" date="2019-07" db="EMBL/GenBank/DDBJ databases">
        <title>Genome assemblies of Wolbachia strains wAlbA and wAlbB in wild caught Aedes albopictus specimens.</title>
        <authorList>
            <person name="Kulkarni A."/>
            <person name="Yu W."/>
            <person name="Xue R.-D."/>
            <person name="Ma Y."/>
            <person name="Xu J."/>
        </authorList>
    </citation>
    <scope>NUCLEOTIDE SEQUENCE</scope>
    <source>
        <strain evidence="2">FL2016</strain>
    </source>
</reference>
<dbReference type="SUPFAM" id="SSF48403">
    <property type="entry name" value="Ankyrin repeat"/>
    <property type="match status" value="1"/>
</dbReference>
<accession>A0A6H2NUX6</accession>
<sequence length="527" mass="59195">MLSTIKKILRKKTTYQVNDSKLKEKDEKSILKLASKIKGKKSSIAEELEKISKEKKQRILTTEVSKHRSKESTVTPLAYAIHRNSIVVEKMLRVAKETDTLKDILDATTIIKCPDGQEEIYTPLTYAILYKNSKAIEEILKVSKENGILKDILDATTIIKCPEGWRAAFTPLTYAILCENSKAIEEILKVSKENNILKDILDATTTIKYPNGRRVTFTPLAYAIHKDSIAVEKLLRVAKENGILKDILDATTTIKHSDSREVTYTPLAFAILRKDSIAVEKMLRVAKENSILKDILSATITIKHQNNQKATDKLLAALRDRKVIQKILDIARENDILEDILNATITIKYQDGEEKICAPLIYTISCQSNEVFNITRAINQDGQEKTHIPFPTPDKRETELKLKLREKRQKRQSRRDEGLNFNNGSSDKNVEIKVNGDILLQNSSGTENEINHTAVRNDVGVVKLPIESRVNVKAQNINATIVTSVILKTVVASVVFKIASERACVLSKPTTKLKEVAIACQGLALYL</sequence>
<feature type="region of interest" description="Disordered" evidence="1">
    <location>
        <begin position="405"/>
        <end position="428"/>
    </location>
</feature>
<gene>
    <name evidence="2" type="ORF">COM43_000435</name>
</gene>
<name>A0A6H2NUX6_WOLPI</name>
<dbReference type="InterPro" id="IPR036770">
    <property type="entry name" value="Ankyrin_rpt-contain_sf"/>
</dbReference>
<dbReference type="Gene3D" id="1.25.40.20">
    <property type="entry name" value="Ankyrin repeat-containing domain"/>
    <property type="match status" value="1"/>
</dbReference>
<organism evidence="2">
    <name type="scientific">Wolbachia pipientis</name>
    <dbReference type="NCBI Taxonomy" id="955"/>
    <lineage>
        <taxon>Bacteria</taxon>
        <taxon>Pseudomonadati</taxon>
        <taxon>Pseudomonadota</taxon>
        <taxon>Alphaproteobacteria</taxon>
        <taxon>Rickettsiales</taxon>
        <taxon>Anaplasmataceae</taxon>
        <taxon>Wolbachieae</taxon>
        <taxon>Wolbachia</taxon>
    </lineage>
</organism>
<comment type="caution">
    <text evidence="2">The sequence shown here is derived from an EMBL/GenBank/DDBJ whole genome shotgun (WGS) entry which is preliminary data.</text>
</comment>
<proteinExistence type="predicted"/>
<dbReference type="EMBL" id="NWVK02000012">
    <property type="protein sequence ID" value="TVS92599.1"/>
    <property type="molecule type" value="Genomic_DNA"/>
</dbReference>
<evidence type="ECO:0000313" key="2">
    <source>
        <dbReference type="EMBL" id="TVS92599.1"/>
    </source>
</evidence>